<accession>A0A0H3F2G1</accession>
<dbReference type="Proteomes" id="UP000008525">
    <property type="component" value="Chromosome"/>
</dbReference>
<proteinExistence type="predicted"/>
<reference evidence="1 2" key="1">
    <citation type="journal article" date="2011" name="BMC Genomics">
        <title>The genome sequence of E. coli W (ATCC 9637): comparative genome analysis and an improved genome-scale reconstruction of E. coli.</title>
        <authorList>
            <person name="Archer C.T."/>
            <person name="Kim J.F."/>
            <person name="Jeong H."/>
            <person name="Park J.H."/>
            <person name="Vickers C.E."/>
            <person name="Lee S.Y."/>
            <person name="Nielsen L.K."/>
        </authorList>
    </citation>
    <scope>NUCLEOTIDE SEQUENCE [LARGE SCALE GENOMIC DNA]</scope>
    <source>
        <strain evidence="2">ATCC 9637 / CCM 2024 / DSM 1116 / LMG 11080 / NBRC 13500 / NCIMB 8666 / NRRL B-766 / W</strain>
    </source>
</reference>
<evidence type="ECO:0000313" key="1">
    <source>
        <dbReference type="EMBL" id="ADT76009.1"/>
    </source>
</evidence>
<name>A0A0H3F2G1_ECOLW</name>
<protein>
    <submittedName>
        <fullName evidence="1">Uncharacterized protein</fullName>
    </submittedName>
</protein>
<gene>
    <name evidence="1" type="ordered locus">ECW_m2579</name>
</gene>
<organism evidence="1 2">
    <name type="scientific">Escherichia coli (strain ATCC 9637 / CCM 2024 / DSM 1116 / LMG 11080 / NBRC 13500 / NCIMB 8666 / NRRL B-766 / W)</name>
    <dbReference type="NCBI Taxonomy" id="566546"/>
    <lineage>
        <taxon>Bacteria</taxon>
        <taxon>Pseudomonadati</taxon>
        <taxon>Pseudomonadota</taxon>
        <taxon>Gammaproteobacteria</taxon>
        <taxon>Enterobacterales</taxon>
        <taxon>Enterobacteriaceae</taxon>
        <taxon>Escherichia</taxon>
    </lineage>
</organism>
<dbReference type="RefSeq" id="WP_000865176.1">
    <property type="nucleotide sequence ID" value="NC_017635.1"/>
</dbReference>
<dbReference type="EMBL" id="CP002185">
    <property type="protein sequence ID" value="ADT76009.1"/>
    <property type="molecule type" value="Genomic_DNA"/>
</dbReference>
<dbReference type="AlphaFoldDB" id="A0A0H3F2G1"/>
<evidence type="ECO:0000313" key="2">
    <source>
        <dbReference type="Proteomes" id="UP000008525"/>
    </source>
</evidence>
<dbReference type="KEGG" id="elw:ECW_m2579"/>
<sequence length="62" mass="7270">MKVKITASNTSFVSVGDITEVITNHDGTQVMWSDFCKRYERVTWCKLVWGVEYEELPEMHDE</sequence>